<dbReference type="AlphaFoldDB" id="A0A383CNJ7"/>
<evidence type="ECO:0000313" key="1">
    <source>
        <dbReference type="EMBL" id="SVE33600.1"/>
    </source>
</evidence>
<dbReference type="EMBL" id="UINC01210231">
    <property type="protein sequence ID" value="SVE33600.1"/>
    <property type="molecule type" value="Genomic_DNA"/>
</dbReference>
<accession>A0A383CNJ7</accession>
<name>A0A383CNJ7_9ZZZZ</name>
<gene>
    <name evidence="1" type="ORF">METZ01_LOCUS486454</name>
</gene>
<sequence length="68" mass="6876">MGSGLGPGSANAIKCLKDNDAEQRPRRLAVIEALVQGGATPATALDGRTVDGVVAASGDEDLRRSIEG</sequence>
<reference evidence="1" key="1">
    <citation type="submission" date="2018-05" db="EMBL/GenBank/DDBJ databases">
        <authorList>
            <person name="Lanie J.A."/>
            <person name="Ng W.-L."/>
            <person name="Kazmierczak K.M."/>
            <person name="Andrzejewski T.M."/>
            <person name="Davidsen T.M."/>
            <person name="Wayne K.J."/>
            <person name="Tettelin H."/>
            <person name="Glass J.I."/>
            <person name="Rusch D."/>
            <person name="Podicherti R."/>
            <person name="Tsui H.-C.T."/>
            <person name="Winkler M.E."/>
        </authorList>
    </citation>
    <scope>NUCLEOTIDE SEQUENCE</scope>
</reference>
<proteinExistence type="predicted"/>
<organism evidence="1">
    <name type="scientific">marine metagenome</name>
    <dbReference type="NCBI Taxonomy" id="408172"/>
    <lineage>
        <taxon>unclassified sequences</taxon>
        <taxon>metagenomes</taxon>
        <taxon>ecological metagenomes</taxon>
    </lineage>
</organism>
<protein>
    <submittedName>
        <fullName evidence="1">Uncharacterized protein</fullName>
    </submittedName>
</protein>